<dbReference type="AlphaFoldDB" id="F8NFQ2"/>
<dbReference type="Proteomes" id="UP000008064">
    <property type="component" value="Unassembled WGS sequence"/>
</dbReference>
<name>F8NFQ2_SERL9</name>
<dbReference type="GeneID" id="18812523"/>
<dbReference type="HOGENOM" id="CLU_1548544_0_0_1"/>
<accession>F8NFQ2</accession>
<dbReference type="EMBL" id="GL945428">
    <property type="protein sequence ID" value="EGO30892.1"/>
    <property type="molecule type" value="Genomic_DNA"/>
</dbReference>
<dbReference type="KEGG" id="sla:SERLADRAFT_404864"/>
<reference evidence="1" key="1">
    <citation type="submission" date="2011-04" db="EMBL/GenBank/DDBJ databases">
        <title>Evolution of plant cell wall degrading machinery underlies the functional diversity of forest fungi.</title>
        <authorList>
            <consortium name="US DOE Joint Genome Institute (JGI-PGF)"/>
            <person name="Eastwood D.C."/>
            <person name="Floudas D."/>
            <person name="Binder M."/>
            <person name="Majcherczyk A."/>
            <person name="Schneider P."/>
            <person name="Aerts A."/>
            <person name="Asiegbu F.O."/>
            <person name="Baker S.E."/>
            <person name="Barry K."/>
            <person name="Bendiksby M."/>
            <person name="Blumentritt M."/>
            <person name="Coutinho P.M."/>
            <person name="Cullen D."/>
            <person name="Cullen D."/>
            <person name="Gathman A."/>
            <person name="Goodell B."/>
            <person name="Henrissat B."/>
            <person name="Ihrmark K."/>
            <person name="Kauserud H."/>
            <person name="Kohler A."/>
            <person name="LaButti K."/>
            <person name="Lapidus A."/>
            <person name="Lavin J.L."/>
            <person name="Lee Y.-H."/>
            <person name="Lindquist E."/>
            <person name="Lilly W."/>
            <person name="Lucas S."/>
            <person name="Morin E."/>
            <person name="Murat C."/>
            <person name="Oguiza J.A."/>
            <person name="Park J."/>
            <person name="Pisabarro A.G."/>
            <person name="Riley R."/>
            <person name="Rosling A."/>
            <person name="Salamov A."/>
            <person name="Schmidt O."/>
            <person name="Schmutz J."/>
            <person name="Skrede I."/>
            <person name="Stenlid J."/>
            <person name="Wiebenga A."/>
            <person name="Xie X."/>
            <person name="Kues U."/>
            <person name="Hibbett D.S."/>
            <person name="Hoffmeister D."/>
            <person name="Hogberg N."/>
            <person name="Martin F."/>
            <person name="Grigoriev I.V."/>
            <person name="Watkinson S.C."/>
        </authorList>
    </citation>
    <scope>NUCLEOTIDE SEQUENCE</scope>
    <source>
        <strain evidence="1">S7.9</strain>
    </source>
</reference>
<gene>
    <name evidence="1" type="ORF">SERLADRAFT_404864</name>
</gene>
<sequence length="173" mass="19012">MATLFSITKTFNITLVVCQCVFHIFIFGSPENAIVLVSRDLFWVFGNSAIDKVSKQHADPATSIDWYNDRLITILQLMSIQTQAMDFGVGITVGLAMSVANKMRMSESLAAATEVDISCSAFNKNYGPPDLLPVDDKCDKGSSIQLGLETHHDGVTDFTFYTTMYTNKAHAAI</sequence>
<evidence type="ECO:0000313" key="1">
    <source>
        <dbReference type="EMBL" id="EGO30892.1"/>
    </source>
</evidence>
<proteinExistence type="predicted"/>
<dbReference type="RefSeq" id="XP_007312776.1">
    <property type="nucleotide sequence ID" value="XM_007312714.1"/>
</dbReference>
<organism>
    <name type="scientific">Serpula lacrymans var. lacrymans (strain S7.9)</name>
    <name type="common">Dry rot fungus</name>
    <dbReference type="NCBI Taxonomy" id="578457"/>
    <lineage>
        <taxon>Eukaryota</taxon>
        <taxon>Fungi</taxon>
        <taxon>Dikarya</taxon>
        <taxon>Basidiomycota</taxon>
        <taxon>Agaricomycotina</taxon>
        <taxon>Agaricomycetes</taxon>
        <taxon>Agaricomycetidae</taxon>
        <taxon>Boletales</taxon>
        <taxon>Coniophorineae</taxon>
        <taxon>Serpulaceae</taxon>
        <taxon>Serpula</taxon>
    </lineage>
</organism>
<protein>
    <submittedName>
        <fullName evidence="1">Uncharacterized protein</fullName>
    </submittedName>
</protein>